<feature type="transmembrane region" description="Helical" evidence="1">
    <location>
        <begin position="144"/>
        <end position="169"/>
    </location>
</feature>
<keyword evidence="1" id="KW-0812">Transmembrane</keyword>
<protein>
    <submittedName>
        <fullName evidence="2">Uncharacterized protein</fullName>
    </submittedName>
</protein>
<sequence length="176" mass="20308">MNHMQMNWMEDIVACILGKSLWTPWTCTWTWMETTPWIHTAMVCEHLTQTTCWPNMSLGHVGQDSSRCFLNTEEGSPSAQVLGVQETEVPEKDDDKFLPFPLRRFYFHVSLLWSYGNDSQSIICAANNIIILAVSYSFCSFPQYYFLTFTIFFFLQIGALSLNCHGILISTFKPIH</sequence>
<accession>A0A2D4KJD6</accession>
<feature type="transmembrane region" description="Helical" evidence="1">
    <location>
        <begin position="121"/>
        <end position="138"/>
    </location>
</feature>
<dbReference type="EMBL" id="IACL01069733">
    <property type="protein sequence ID" value="LAB08842.1"/>
    <property type="molecule type" value="Transcribed_RNA"/>
</dbReference>
<name>A0A2D4KJD6_9SAUR</name>
<dbReference type="AlphaFoldDB" id="A0A2D4KJD6"/>
<keyword evidence="1" id="KW-1133">Transmembrane helix</keyword>
<proteinExistence type="predicted"/>
<organism evidence="2">
    <name type="scientific">Micrurus paraensis</name>
    <dbReference type="NCBI Taxonomy" id="1970185"/>
    <lineage>
        <taxon>Eukaryota</taxon>
        <taxon>Metazoa</taxon>
        <taxon>Chordata</taxon>
        <taxon>Craniata</taxon>
        <taxon>Vertebrata</taxon>
        <taxon>Euteleostomi</taxon>
        <taxon>Lepidosauria</taxon>
        <taxon>Squamata</taxon>
        <taxon>Bifurcata</taxon>
        <taxon>Unidentata</taxon>
        <taxon>Episquamata</taxon>
        <taxon>Toxicofera</taxon>
        <taxon>Serpentes</taxon>
        <taxon>Colubroidea</taxon>
        <taxon>Elapidae</taxon>
        <taxon>Elapinae</taxon>
        <taxon>Micrurus</taxon>
    </lineage>
</organism>
<keyword evidence="1" id="KW-0472">Membrane</keyword>
<evidence type="ECO:0000313" key="2">
    <source>
        <dbReference type="EMBL" id="LAB08842.1"/>
    </source>
</evidence>
<evidence type="ECO:0000256" key="1">
    <source>
        <dbReference type="SAM" id="Phobius"/>
    </source>
</evidence>
<reference evidence="2" key="1">
    <citation type="submission" date="2017-07" db="EMBL/GenBank/DDBJ databases">
        <authorList>
            <person name="Mikheyev A."/>
            <person name="Grau M."/>
        </authorList>
    </citation>
    <scope>NUCLEOTIDE SEQUENCE</scope>
    <source>
        <tissue evidence="2">Venom_gland</tissue>
    </source>
</reference>
<reference evidence="2" key="2">
    <citation type="submission" date="2017-11" db="EMBL/GenBank/DDBJ databases">
        <title>Coralsnake Venomics: Analyses of Venom Gland Transcriptomes and Proteomes of Six Brazilian Taxa.</title>
        <authorList>
            <person name="Aird S.D."/>
            <person name="Jorge da Silva N."/>
            <person name="Qiu L."/>
            <person name="Villar-Briones A."/>
            <person name="Aparecida-Saddi V."/>
            <person name="Campos-Telles M.P."/>
            <person name="Grau M."/>
            <person name="Mikheyev A.S."/>
        </authorList>
    </citation>
    <scope>NUCLEOTIDE SEQUENCE</scope>
    <source>
        <tissue evidence="2">Venom_gland</tissue>
    </source>
</reference>